<dbReference type="EMBL" id="QXIR01000026">
    <property type="protein sequence ID" value="RIW30386.1"/>
    <property type="molecule type" value="Genomic_DNA"/>
</dbReference>
<dbReference type="OrthoDB" id="2855529at2"/>
<gene>
    <name evidence="1" type="ORF">D3H55_16745</name>
</gene>
<sequence length="201" mass="24078">MNKEQLQQICSDLGIKLIVGETFIKEQAGYYENYNQLEADDNQWYYSEMDFEARPVPEKKDRKKFDSQEDSIKYFFLMTLKEFHFNKIHFPNNPIRKIKSLDEIKKFFDYLGINQECYSFDKKIPQSVLASVLDNQIVVSYIDQNRNKQFSTIPFNYDKGIFTMYKLTYSLHLLKALEKKFIENGVLEKEFTDEDIEIFIK</sequence>
<dbReference type="Proteomes" id="UP000265801">
    <property type="component" value="Unassembled WGS sequence"/>
</dbReference>
<dbReference type="AlphaFoldDB" id="A0A3A1QSN4"/>
<organism evidence="1 2">
    <name type="scientific">Bacillus salacetis</name>
    <dbReference type="NCBI Taxonomy" id="2315464"/>
    <lineage>
        <taxon>Bacteria</taxon>
        <taxon>Bacillati</taxon>
        <taxon>Bacillota</taxon>
        <taxon>Bacilli</taxon>
        <taxon>Bacillales</taxon>
        <taxon>Bacillaceae</taxon>
        <taxon>Bacillus</taxon>
    </lineage>
</organism>
<accession>A0A3A1QSN4</accession>
<keyword evidence="2" id="KW-1185">Reference proteome</keyword>
<proteinExistence type="predicted"/>
<reference evidence="1 2" key="1">
    <citation type="submission" date="2018-09" db="EMBL/GenBank/DDBJ databases">
        <title>Bacillus saliacetes sp. nov., isolated from Thai shrimp paste (Ka-pi).</title>
        <authorList>
            <person name="Daroonpunt R."/>
            <person name="Tanasupawat S."/>
            <person name="Yiamsombut S."/>
        </authorList>
    </citation>
    <scope>NUCLEOTIDE SEQUENCE [LARGE SCALE GENOMIC DNA]</scope>
    <source>
        <strain evidence="1 2">SKP7-4</strain>
    </source>
</reference>
<evidence type="ECO:0000313" key="1">
    <source>
        <dbReference type="EMBL" id="RIW30386.1"/>
    </source>
</evidence>
<comment type="caution">
    <text evidence="1">The sequence shown here is derived from an EMBL/GenBank/DDBJ whole genome shotgun (WGS) entry which is preliminary data.</text>
</comment>
<protein>
    <submittedName>
        <fullName evidence="1">Uncharacterized protein</fullName>
    </submittedName>
</protein>
<evidence type="ECO:0000313" key="2">
    <source>
        <dbReference type="Proteomes" id="UP000265801"/>
    </source>
</evidence>
<dbReference type="RefSeq" id="WP_119548470.1">
    <property type="nucleotide sequence ID" value="NZ_QXIR01000026.1"/>
</dbReference>
<name>A0A3A1QSN4_9BACI</name>